<evidence type="ECO:0000256" key="3">
    <source>
        <dbReference type="ARBA" id="ARBA00022833"/>
    </source>
</evidence>
<organism evidence="7 8">
    <name type="scientific">Papaver nudicaule</name>
    <name type="common">Iceland poppy</name>
    <dbReference type="NCBI Taxonomy" id="74823"/>
    <lineage>
        <taxon>Eukaryota</taxon>
        <taxon>Viridiplantae</taxon>
        <taxon>Streptophyta</taxon>
        <taxon>Embryophyta</taxon>
        <taxon>Tracheophyta</taxon>
        <taxon>Spermatophyta</taxon>
        <taxon>Magnoliopsida</taxon>
        <taxon>Ranunculales</taxon>
        <taxon>Papaveraceae</taxon>
        <taxon>Papaveroideae</taxon>
        <taxon>Papaver</taxon>
    </lineage>
</organism>
<feature type="region of interest" description="Disordered" evidence="5">
    <location>
        <begin position="1"/>
        <end position="21"/>
    </location>
</feature>
<evidence type="ECO:0000256" key="4">
    <source>
        <dbReference type="PROSITE-ProRule" id="PRU00027"/>
    </source>
</evidence>
<dbReference type="EMBL" id="JAJJMA010115038">
    <property type="protein sequence ID" value="MCL7031720.1"/>
    <property type="molecule type" value="Genomic_DNA"/>
</dbReference>
<accession>A0AA41SAV3</accession>
<proteinExistence type="predicted"/>
<dbReference type="PANTHER" id="PTHR32166:SF105">
    <property type="entry name" value="HAT DIMERIZATION DOMAIN-CONTAINING PROTEIN"/>
    <property type="match status" value="1"/>
</dbReference>
<dbReference type="InterPro" id="IPR012337">
    <property type="entry name" value="RNaseH-like_sf"/>
</dbReference>
<dbReference type="InterPro" id="IPR003656">
    <property type="entry name" value="Znf_BED"/>
</dbReference>
<evidence type="ECO:0000313" key="7">
    <source>
        <dbReference type="EMBL" id="MCL7031720.1"/>
    </source>
</evidence>
<keyword evidence="2 4" id="KW-0863">Zinc-finger</keyword>
<feature type="domain" description="BED-type" evidence="6">
    <location>
        <begin position="8"/>
        <end position="64"/>
    </location>
</feature>
<name>A0AA41SAV3_PAPNU</name>
<dbReference type="Pfam" id="PF04937">
    <property type="entry name" value="DUF659"/>
    <property type="match status" value="1"/>
</dbReference>
<feature type="compositionally biased region" description="Acidic residues" evidence="5">
    <location>
        <begin position="858"/>
        <end position="871"/>
    </location>
</feature>
<dbReference type="AlphaFoldDB" id="A0AA41SAV3"/>
<protein>
    <recommendedName>
        <fullName evidence="6">BED-type domain-containing protein</fullName>
    </recommendedName>
</protein>
<feature type="region of interest" description="Disordered" evidence="5">
    <location>
        <begin position="251"/>
        <end position="281"/>
    </location>
</feature>
<dbReference type="PROSITE" id="PS50808">
    <property type="entry name" value="ZF_BED"/>
    <property type="match status" value="2"/>
</dbReference>
<evidence type="ECO:0000256" key="1">
    <source>
        <dbReference type="ARBA" id="ARBA00022723"/>
    </source>
</evidence>
<sequence length="912" mass="104472">MPPNRSGGTVDPGWEHGSAQDNNKKKVKCNYCGKVVSGGIFRFKQHLARISGQVTYCNNAPEEVCLKMKEILEGCQSIKKQRQISEDEEQASLAWNPNEDYEIEESPVVSKPKLRQVISVDNKVLHKTPLRSLGYTDPGWEHGVAQEEGKKKVKCNYCQKVVSGGINRFKQHLARIPGEVAPCKNAPEQVYLDMKENMKWHRTGRKNLRPDTKEIASFYMHSDNDYVPEEDQDEDLVGFGSPSKLLTYDKSLERDTNRRVRRSRPSDSEAQPKRSKLDSISHKMLANNTPLSQPSNHVIKVKLGSSTKNSKEVTSAICKFFYHAGIPTNAASSPYFQKMLDSVGQYGQGLKIPSSEHISGQFLEEEIAEIKKYAMDIKGHFTSFGCSIMADSWKDSQGRTLINFFVSCPRGRYFVSSTDATDIVEDAENLFKLLDKVVEEIGEEHVVQVITENTATYKLAGKMLEDKRKHLFWTPCAASCIDQMLEDFVKIKWVGECMNNGQMVTKFIYNRPWLLNLMKKEFTRGRELLSSAHTRITSGFANLQRLLEHRNDIKRMFQSDKWVSSRFSKLDEGKEVENIVLNPTFWKKMLFVKKSVEPILQVLQKLDTEERLPMASFYNDIYKAKHTIKSIHGDDIQKYGPYWGVIENHWESFYHPLYMAAYFLNPSYRYRPEYEAHPEVIRGINECIVRLEPDPSRRVSASKQITDFVSAKADFGMELAVSMRTEQDPATWWEHHGISSMDLRRIAMRILGQTCSAFGCEHHWSIYDRIRSKTQNLVANKRLNDLIYVHYNLRLKERHTKRTVNNSTSLDTMLLENLLGDWTVESERPTLQENEERVHGETDTNEPRPVESAVHDETEQDETDEPEGPEQDEVHLDGPSGAMVEALEAKPGTELTAKEEDGDLNLLDDLTD</sequence>
<gene>
    <name evidence="7" type="ORF">MKW94_001914</name>
</gene>
<dbReference type="GO" id="GO:0003677">
    <property type="term" value="F:DNA binding"/>
    <property type="evidence" value="ECO:0007669"/>
    <property type="project" value="InterPro"/>
</dbReference>
<feature type="region of interest" description="Disordered" evidence="5">
    <location>
        <begin position="826"/>
        <end position="912"/>
    </location>
</feature>
<dbReference type="Proteomes" id="UP001177140">
    <property type="component" value="Unassembled WGS sequence"/>
</dbReference>
<evidence type="ECO:0000313" key="8">
    <source>
        <dbReference type="Proteomes" id="UP001177140"/>
    </source>
</evidence>
<feature type="domain" description="BED-type" evidence="6">
    <location>
        <begin position="134"/>
        <end position="190"/>
    </location>
</feature>
<evidence type="ECO:0000259" key="6">
    <source>
        <dbReference type="PROSITE" id="PS50808"/>
    </source>
</evidence>
<reference evidence="7" key="1">
    <citation type="submission" date="2022-03" db="EMBL/GenBank/DDBJ databases">
        <title>A functionally conserved STORR gene fusion in Papaver species that diverged 16.8 million years ago.</title>
        <authorList>
            <person name="Catania T."/>
        </authorList>
    </citation>
    <scope>NUCLEOTIDE SEQUENCE</scope>
    <source>
        <strain evidence="7">S-191538</strain>
    </source>
</reference>
<dbReference type="PANTHER" id="PTHR32166">
    <property type="entry name" value="OSJNBA0013A04.12 PROTEIN"/>
    <property type="match status" value="1"/>
</dbReference>
<keyword evidence="3" id="KW-0862">Zinc</keyword>
<evidence type="ECO:0000256" key="5">
    <source>
        <dbReference type="SAM" id="MobiDB-lite"/>
    </source>
</evidence>
<feature type="compositionally biased region" description="Basic and acidic residues" evidence="5">
    <location>
        <begin position="826"/>
        <end position="857"/>
    </location>
</feature>
<keyword evidence="8" id="KW-1185">Reference proteome</keyword>
<evidence type="ECO:0000256" key="2">
    <source>
        <dbReference type="ARBA" id="ARBA00022771"/>
    </source>
</evidence>
<dbReference type="InterPro" id="IPR007021">
    <property type="entry name" value="DUF659"/>
</dbReference>
<dbReference type="Pfam" id="PF02892">
    <property type="entry name" value="zf-BED"/>
    <property type="match status" value="2"/>
</dbReference>
<dbReference type="SUPFAM" id="SSF53098">
    <property type="entry name" value="Ribonuclease H-like"/>
    <property type="match status" value="1"/>
</dbReference>
<comment type="caution">
    <text evidence="7">The sequence shown here is derived from an EMBL/GenBank/DDBJ whole genome shotgun (WGS) entry which is preliminary data.</text>
</comment>
<dbReference type="GO" id="GO:0008270">
    <property type="term" value="F:zinc ion binding"/>
    <property type="evidence" value="ECO:0007669"/>
    <property type="project" value="UniProtKB-KW"/>
</dbReference>
<keyword evidence="1" id="KW-0479">Metal-binding</keyword>